<dbReference type="GeneID" id="45433038"/>
<dbReference type="RefSeq" id="WP_014715392.1">
    <property type="nucleotide sequence ID" value="NZ_CP011923.2"/>
</dbReference>
<name>A0AAP7FTR9_9GAMM</name>
<dbReference type="EMBL" id="QPQM01000020">
    <property type="protein sequence ID" value="NIY57136.1"/>
    <property type="molecule type" value="Genomic_DNA"/>
</dbReference>
<evidence type="ECO:0000313" key="3">
    <source>
        <dbReference type="Proteomes" id="UP000035930"/>
    </source>
</evidence>
<evidence type="ECO:0000313" key="2">
    <source>
        <dbReference type="EMBL" id="NIY57136.1"/>
    </source>
</evidence>
<keyword evidence="3" id="KW-1185">Reference proteome</keyword>
<dbReference type="AlphaFoldDB" id="A0AAP7FTR9"/>
<protein>
    <submittedName>
        <fullName evidence="2">Uncharacterized protein</fullName>
    </submittedName>
</protein>
<reference evidence="2" key="3">
    <citation type="journal article" date="2020" name="Int. J. Syst. Evol. Microbiol.">
        <title>Reclassification of Francisella noatunensis subsp. orientalis Ottem et al. 2009 as Francisella orientalis sp. nov., Francisella noatunensis subsp. chilensis subsp. nov. and emended description of Francisella noatunensis.</title>
        <authorList>
            <person name="Ramirez-Paredes J.G."/>
            <person name="Larsson P."/>
            <person name="Thompson K.D."/>
            <person name="Penman D.J."/>
            <person name="Busse H.J."/>
            <person name="Ohrman C."/>
            <person name="Sjodin A."/>
            <person name="Soto E."/>
            <person name="Richards R.H."/>
            <person name="Adams A."/>
            <person name="Colquhoun D.J."/>
        </authorList>
    </citation>
    <scope>NUCLEOTIDE SEQUENCE</scope>
    <source>
        <strain evidence="2">LADL-07285A</strain>
    </source>
</reference>
<dbReference type="Proteomes" id="UP000035930">
    <property type="component" value="Chromosome"/>
</dbReference>
<proteinExistence type="predicted"/>
<dbReference type="Proteomes" id="UP000774689">
    <property type="component" value="Unassembled WGS sequence"/>
</dbReference>
<organism evidence="2 4">
    <name type="scientific">Francisella orientalis</name>
    <dbReference type="NCBI Taxonomy" id="299583"/>
    <lineage>
        <taxon>Bacteria</taxon>
        <taxon>Pseudomonadati</taxon>
        <taxon>Pseudomonadota</taxon>
        <taxon>Gammaproteobacteria</taxon>
        <taxon>Thiotrichales</taxon>
        <taxon>Francisellaceae</taxon>
        <taxon>Francisella</taxon>
    </lineage>
</organism>
<dbReference type="EMBL" id="CP011923">
    <property type="protein sequence ID" value="AKN88643.1"/>
    <property type="molecule type" value="Genomic_DNA"/>
</dbReference>
<evidence type="ECO:0000313" key="4">
    <source>
        <dbReference type="Proteomes" id="UP000774689"/>
    </source>
</evidence>
<evidence type="ECO:0000313" key="1">
    <source>
        <dbReference type="EMBL" id="AKN88643.1"/>
    </source>
</evidence>
<accession>A0AAP7FTR9</accession>
<reference evidence="1" key="2">
    <citation type="submission" date="2017-08" db="EMBL/GenBank/DDBJ databases">
        <title>Complete Genome Sequence of Francisella noatunensis subsp. orientalis strain FNO190.</title>
        <authorList>
            <person name="Pereira F.L."/>
            <person name="Goncalves L.A."/>
            <person name="Guilherme T.C."/>
            <person name="Soares S.C."/>
            <person name="Dorella F.A."/>
            <person name="Carvalho A.F."/>
            <person name="Leibowitz M.P."/>
            <person name="Leal C.A.G."/>
            <person name="Azevedo V.A.C."/>
            <person name="Figueiredo H.C.P."/>
        </authorList>
    </citation>
    <scope>NUCLEOTIDE SEQUENCE</scope>
    <source>
        <strain evidence="1">FNO190</strain>
    </source>
</reference>
<reference evidence="3" key="1">
    <citation type="submission" date="2015-02" db="EMBL/GenBank/DDBJ databases">
        <title>Complete genome sequence of Francisella noatunensis subsp. orientalis FNO190 isolated from farm-raised Nile tilapia in Brazil.</title>
        <authorList>
            <person name="Figueiredo H.C.P."/>
            <person name="Leal C.A.G."/>
            <person name="Pereira F.L."/>
            <person name="Soares S.C."/>
            <person name="Goncalves L.A."/>
            <person name="Dorella F.A."/>
            <person name="Carvalho A.F."/>
            <person name="Azevedo V.A.C."/>
        </authorList>
    </citation>
    <scope>NUCLEOTIDE SEQUENCE [LARGE SCALE GENOMIC DNA]</scope>
    <source>
        <strain evidence="3">FNO190</strain>
    </source>
</reference>
<gene>
    <name evidence="2" type="ORF">CHQ83_07960</name>
    <name evidence="1" type="ORF">FNO190_0890</name>
</gene>
<sequence length="60" mass="6965">MLGFLENYIIDVTNSIESLDISEVQYSQEFEAIENEIQKLQNVVSETPDWQLIIENGKVF</sequence>